<keyword evidence="6" id="KW-0325">Glycoprotein</keyword>
<reference evidence="11" key="1">
    <citation type="submission" date="2025-08" db="UniProtKB">
        <authorList>
            <consortium name="RefSeq"/>
        </authorList>
    </citation>
    <scope>IDENTIFICATION</scope>
</reference>
<evidence type="ECO:0000256" key="2">
    <source>
        <dbReference type="ARBA" id="ARBA00007394"/>
    </source>
</evidence>
<accession>A0A6P7XIT5</accession>
<dbReference type="GO" id="GO:0006955">
    <property type="term" value="P:immune response"/>
    <property type="evidence" value="ECO:0007669"/>
    <property type="project" value="InterPro"/>
</dbReference>
<feature type="chain" id="PRO_5027595156" evidence="8">
    <location>
        <begin position="27"/>
        <end position="214"/>
    </location>
</feature>
<evidence type="ECO:0000256" key="8">
    <source>
        <dbReference type="SAM" id="SignalP"/>
    </source>
</evidence>
<dbReference type="SUPFAM" id="SSF48726">
    <property type="entry name" value="Immunoglobulin"/>
    <property type="match status" value="1"/>
</dbReference>
<dbReference type="InterPro" id="IPR011162">
    <property type="entry name" value="MHC_I/II-like_Ag-recog"/>
</dbReference>
<dbReference type="Proteomes" id="UP000515156">
    <property type="component" value="Chromosome 3"/>
</dbReference>
<dbReference type="InterPro" id="IPR003597">
    <property type="entry name" value="Ig_C1-set"/>
</dbReference>
<dbReference type="Gene3D" id="3.10.320.10">
    <property type="entry name" value="Class II Histocompatibility Antigen, M Beta Chain, Chain B, domain 1"/>
    <property type="match status" value="1"/>
</dbReference>
<evidence type="ECO:0000256" key="3">
    <source>
        <dbReference type="ARBA" id="ARBA00022692"/>
    </source>
</evidence>
<dbReference type="PROSITE" id="PS50835">
    <property type="entry name" value="IG_LIKE"/>
    <property type="match status" value="1"/>
</dbReference>
<dbReference type="InterPro" id="IPR014745">
    <property type="entry name" value="MHC_II_a/b_N"/>
</dbReference>
<dbReference type="InterPro" id="IPR050160">
    <property type="entry name" value="MHC/Immunoglobulin"/>
</dbReference>
<dbReference type="AlphaFoldDB" id="A0A6P7XIT5"/>
<evidence type="ECO:0000256" key="1">
    <source>
        <dbReference type="ARBA" id="ARBA00004479"/>
    </source>
</evidence>
<dbReference type="InterPro" id="IPR013783">
    <property type="entry name" value="Ig-like_fold"/>
</dbReference>
<feature type="transmembrane region" description="Helical" evidence="7">
    <location>
        <begin position="179"/>
        <end position="204"/>
    </location>
</feature>
<dbReference type="PANTHER" id="PTHR19944">
    <property type="entry name" value="MHC CLASS II-RELATED"/>
    <property type="match status" value="1"/>
</dbReference>
<dbReference type="InterPro" id="IPR001003">
    <property type="entry name" value="MHC_II_a_N"/>
</dbReference>
<dbReference type="SMART" id="SM00407">
    <property type="entry name" value="IGc1"/>
    <property type="match status" value="1"/>
</dbReference>
<dbReference type="SUPFAM" id="SSF54452">
    <property type="entry name" value="MHC antigen-recognition domain"/>
    <property type="match status" value="1"/>
</dbReference>
<sequence length="214" mass="23604">MSSMGVHSASLCLAVTLLHLLQKSGSENVISQVLYCQPGHPQVGLVDTFEDDEMFHYDFHSEAGVARLPVFRQLAGIPKARVYTRSPLQLGKPNTLICYVSNFFPPTLNITWTKNSDLVWSGVNTTNAYPTHDLGFYMFSYLDIIPASDDIYGCHVAQEGEVYTTITYWVPKNAIPSDLLETVLCAVAFGIGAVCLILGIVLIVKARRPQYTGI</sequence>
<keyword evidence="5" id="KW-1015">Disulfide bond</keyword>
<keyword evidence="4 7" id="KW-1133">Transmembrane helix</keyword>
<dbReference type="GO" id="GO:0019882">
    <property type="term" value="P:antigen processing and presentation"/>
    <property type="evidence" value="ECO:0007669"/>
    <property type="project" value="InterPro"/>
</dbReference>
<feature type="domain" description="Ig-like" evidence="9">
    <location>
        <begin position="78"/>
        <end position="167"/>
    </location>
</feature>
<evidence type="ECO:0000256" key="4">
    <source>
        <dbReference type="ARBA" id="ARBA00022989"/>
    </source>
</evidence>
<evidence type="ECO:0000313" key="10">
    <source>
        <dbReference type="Proteomes" id="UP000515156"/>
    </source>
</evidence>
<dbReference type="GO" id="GO:0042613">
    <property type="term" value="C:MHC class II protein complex"/>
    <property type="evidence" value="ECO:0007669"/>
    <property type="project" value="InterPro"/>
</dbReference>
<evidence type="ECO:0000256" key="6">
    <source>
        <dbReference type="ARBA" id="ARBA00023180"/>
    </source>
</evidence>
<dbReference type="RefSeq" id="XP_030053121.1">
    <property type="nucleotide sequence ID" value="XM_030197261.1"/>
</dbReference>
<dbReference type="GeneID" id="115466171"/>
<name>A0A6P7XIT5_9AMPH</name>
<evidence type="ECO:0000313" key="11">
    <source>
        <dbReference type="RefSeq" id="XP_030053121.1"/>
    </source>
</evidence>
<keyword evidence="8" id="KW-0732">Signal</keyword>
<dbReference type="Gene3D" id="2.60.40.10">
    <property type="entry name" value="Immunoglobulins"/>
    <property type="match status" value="1"/>
</dbReference>
<organism evidence="10 11">
    <name type="scientific">Microcaecilia unicolor</name>
    <dbReference type="NCBI Taxonomy" id="1415580"/>
    <lineage>
        <taxon>Eukaryota</taxon>
        <taxon>Metazoa</taxon>
        <taxon>Chordata</taxon>
        <taxon>Craniata</taxon>
        <taxon>Vertebrata</taxon>
        <taxon>Euteleostomi</taxon>
        <taxon>Amphibia</taxon>
        <taxon>Gymnophiona</taxon>
        <taxon>Siphonopidae</taxon>
        <taxon>Microcaecilia</taxon>
    </lineage>
</organism>
<proteinExistence type="inferred from homology"/>
<comment type="subcellular location">
    <subcellularLocation>
        <location evidence="1">Membrane</location>
        <topology evidence="1">Single-pass type I membrane protein</topology>
    </subcellularLocation>
</comment>
<comment type="similarity">
    <text evidence="2">Belongs to the MHC class II family.</text>
</comment>
<dbReference type="InterPro" id="IPR036179">
    <property type="entry name" value="Ig-like_dom_sf"/>
</dbReference>
<protein>
    <submittedName>
        <fullName evidence="11">HLA class II histocompatibility antigen, DM alpha chain isoform X2</fullName>
    </submittedName>
</protein>
<gene>
    <name evidence="11" type="primary">LOC115466171</name>
</gene>
<dbReference type="PANTHER" id="PTHR19944:SF50">
    <property type="entry name" value="HLA CLASS II HISTOCOMPATIBILITY ANTIGEN, DM ALPHA CHAIN"/>
    <property type="match status" value="1"/>
</dbReference>
<dbReference type="InterPro" id="IPR007110">
    <property type="entry name" value="Ig-like_dom"/>
</dbReference>
<dbReference type="Pfam" id="PF07654">
    <property type="entry name" value="C1-set"/>
    <property type="match status" value="1"/>
</dbReference>
<dbReference type="Pfam" id="PF00993">
    <property type="entry name" value="MHC_II_alpha"/>
    <property type="match status" value="1"/>
</dbReference>
<keyword evidence="10" id="KW-1185">Reference proteome</keyword>
<evidence type="ECO:0000256" key="7">
    <source>
        <dbReference type="SAM" id="Phobius"/>
    </source>
</evidence>
<evidence type="ECO:0000259" key="9">
    <source>
        <dbReference type="PROSITE" id="PS50835"/>
    </source>
</evidence>
<keyword evidence="3 7" id="KW-0812">Transmembrane</keyword>
<feature type="signal peptide" evidence="8">
    <location>
        <begin position="1"/>
        <end position="26"/>
    </location>
</feature>
<evidence type="ECO:0000256" key="5">
    <source>
        <dbReference type="ARBA" id="ARBA00023157"/>
    </source>
</evidence>
<keyword evidence="7" id="KW-0472">Membrane</keyword>